<feature type="region of interest" description="Disordered" evidence="9">
    <location>
        <begin position="155"/>
        <end position="203"/>
    </location>
</feature>
<organism evidence="11 12">
    <name type="scientific">Torulaspora globosa</name>
    <dbReference type="NCBI Taxonomy" id="48254"/>
    <lineage>
        <taxon>Eukaryota</taxon>
        <taxon>Fungi</taxon>
        <taxon>Dikarya</taxon>
        <taxon>Ascomycota</taxon>
        <taxon>Saccharomycotina</taxon>
        <taxon>Saccharomycetes</taxon>
        <taxon>Saccharomycetales</taxon>
        <taxon>Saccharomycetaceae</taxon>
        <taxon>Torulaspora</taxon>
    </lineage>
</organism>
<gene>
    <name evidence="11" type="ORF">HG537_0D01360</name>
</gene>
<dbReference type="PANTHER" id="PTHR13220">
    <property type="entry name" value="TIMELESS INTERACTING-RELATED"/>
    <property type="match status" value="1"/>
</dbReference>
<proteinExistence type="inferred from homology"/>
<dbReference type="Pfam" id="PF07962">
    <property type="entry name" value="Swi3"/>
    <property type="match status" value="1"/>
</dbReference>
<evidence type="ECO:0000256" key="7">
    <source>
        <dbReference type="ARBA" id="ARBA00023306"/>
    </source>
</evidence>
<feature type="region of interest" description="Disordered" evidence="9">
    <location>
        <begin position="1"/>
        <end position="27"/>
    </location>
</feature>
<keyword evidence="6 8" id="KW-0539">Nucleus</keyword>
<name>A0A7H9HUM7_9SACH</name>
<accession>A0A7H9HUM7</accession>
<reference evidence="11 12" key="1">
    <citation type="submission" date="2020-06" db="EMBL/GenBank/DDBJ databases">
        <title>The yeast mating-type switching endonuclease HO is a domesticated member of an unorthodox homing genetic element family.</title>
        <authorList>
            <person name="Coughlan A.Y."/>
            <person name="Lombardi L."/>
            <person name="Braun-Galleani S."/>
            <person name="Martos A.R."/>
            <person name="Galeote V."/>
            <person name="Bigey F."/>
            <person name="Dequin S."/>
            <person name="Byrne K.P."/>
            <person name="Wolfe K.H."/>
        </authorList>
    </citation>
    <scope>NUCLEOTIDE SEQUENCE [LARGE SCALE GENOMIC DNA]</scope>
    <source>
        <strain evidence="11 12">CBS2947</strain>
    </source>
</reference>
<evidence type="ECO:0000256" key="4">
    <source>
        <dbReference type="ARBA" id="ARBA00022763"/>
    </source>
</evidence>
<dbReference type="GO" id="GO:0031298">
    <property type="term" value="C:replication fork protection complex"/>
    <property type="evidence" value="ECO:0007669"/>
    <property type="project" value="TreeGrafter"/>
</dbReference>
<dbReference type="GO" id="GO:0000076">
    <property type="term" value="P:DNA replication checkpoint signaling"/>
    <property type="evidence" value="ECO:0007669"/>
    <property type="project" value="UniProtKB-UniRule"/>
</dbReference>
<evidence type="ECO:0000256" key="1">
    <source>
        <dbReference type="ARBA" id="ARBA00004123"/>
    </source>
</evidence>
<dbReference type="GO" id="GO:0006974">
    <property type="term" value="P:DNA damage response"/>
    <property type="evidence" value="ECO:0007669"/>
    <property type="project" value="UniProtKB-KW"/>
</dbReference>
<keyword evidence="4 8" id="KW-0227">DNA damage</keyword>
<evidence type="ECO:0000256" key="6">
    <source>
        <dbReference type="ARBA" id="ARBA00023242"/>
    </source>
</evidence>
<dbReference type="InterPro" id="IPR040038">
    <property type="entry name" value="TIPIN/Csm3/Swi3"/>
</dbReference>
<dbReference type="GO" id="GO:0003677">
    <property type="term" value="F:DNA binding"/>
    <property type="evidence" value="ECO:0007669"/>
    <property type="project" value="TreeGrafter"/>
</dbReference>
<comment type="subcellular location">
    <subcellularLocation>
        <location evidence="1 8">Nucleus</location>
    </subcellularLocation>
</comment>
<dbReference type="AlphaFoldDB" id="A0A7H9HUM7"/>
<dbReference type="PANTHER" id="PTHR13220:SF11">
    <property type="entry name" value="TIMELESS-INTERACTING PROTEIN"/>
    <property type="match status" value="1"/>
</dbReference>
<sequence length="219" mass="25243">MGGVENEALGKIDEEKGGENGETLVDPTLVDPTAVVGSLRRRRPQVKLTAERLLGERGLPYVMKQAPKAIRISKRRNEHDNLSHIIQFYQLWAHDLFPKARFDDFIKLCHSLGKSDKELREYRKNLYRSEMHGEEYALNVREDNAEDLEEDDIYTATSRQPERVDEPPPSTEQDQDMDTQALERVDEVPLSVEQGQDLDTQELFEEDEDALEAMRELGF</sequence>
<comment type="subunit">
    <text evidence="3">Component of the fork protection complex (FPC) consisting of TOF1 and CSM3.</text>
</comment>
<keyword evidence="5" id="KW-0236">DNA replication inhibitor</keyword>
<protein>
    <recommendedName>
        <fullName evidence="8">Chromosome segregation in meiosis protein</fullName>
    </recommendedName>
</protein>
<evidence type="ECO:0000256" key="5">
    <source>
        <dbReference type="ARBA" id="ARBA00022880"/>
    </source>
</evidence>
<dbReference type="InterPro" id="IPR012923">
    <property type="entry name" value="Csm3"/>
</dbReference>
<dbReference type="GO" id="GO:0043111">
    <property type="term" value="P:replication fork arrest"/>
    <property type="evidence" value="ECO:0007669"/>
    <property type="project" value="TreeGrafter"/>
</dbReference>
<dbReference type="OrthoDB" id="437078at2759"/>
<evidence type="ECO:0000256" key="9">
    <source>
        <dbReference type="SAM" id="MobiDB-lite"/>
    </source>
</evidence>
<keyword evidence="12" id="KW-1185">Reference proteome</keyword>
<evidence type="ECO:0000259" key="10">
    <source>
        <dbReference type="Pfam" id="PF07962"/>
    </source>
</evidence>
<feature type="domain" description="Chromosome segregation in meiosis protein 3" evidence="10">
    <location>
        <begin position="47"/>
        <end position="130"/>
    </location>
</feature>
<dbReference type="Proteomes" id="UP000510647">
    <property type="component" value="Chromosome 4"/>
</dbReference>
<keyword evidence="7 8" id="KW-0131">Cell cycle</keyword>
<evidence type="ECO:0000313" key="11">
    <source>
        <dbReference type="EMBL" id="QLQ80135.1"/>
    </source>
</evidence>
<evidence type="ECO:0000256" key="8">
    <source>
        <dbReference type="RuleBase" id="RU366049"/>
    </source>
</evidence>
<feature type="compositionally biased region" description="Basic and acidic residues" evidence="9">
    <location>
        <begin position="8"/>
        <end position="19"/>
    </location>
</feature>
<dbReference type="GO" id="GO:0031297">
    <property type="term" value="P:replication fork processing"/>
    <property type="evidence" value="ECO:0007669"/>
    <property type="project" value="UniProtKB-UniRule"/>
</dbReference>
<comment type="function">
    <text evidence="8">Plays an important role in the control of DNA replication and the maintenance of replication fork stability.</text>
</comment>
<evidence type="ECO:0000313" key="12">
    <source>
        <dbReference type="Proteomes" id="UP000510647"/>
    </source>
</evidence>
<evidence type="ECO:0000256" key="2">
    <source>
        <dbReference type="ARBA" id="ARBA00006075"/>
    </source>
</evidence>
<dbReference type="EMBL" id="CP059270">
    <property type="protein sequence ID" value="QLQ80135.1"/>
    <property type="molecule type" value="Genomic_DNA"/>
</dbReference>
<comment type="similarity">
    <text evidence="2 8">Belongs to the CSM3 family.</text>
</comment>
<evidence type="ECO:0000256" key="3">
    <source>
        <dbReference type="ARBA" id="ARBA00011217"/>
    </source>
</evidence>